<evidence type="ECO:0000259" key="1">
    <source>
        <dbReference type="Pfam" id="PF04909"/>
    </source>
</evidence>
<dbReference type="Proteomes" id="UP000217005">
    <property type="component" value="Unassembled WGS sequence"/>
</dbReference>
<dbReference type="PANTHER" id="PTHR35563:SF2">
    <property type="entry name" value="BARREL METAL-DEPENDENT HYDROLASE, PUTATIVE (AFU_ORTHOLOGUE AFUA_1G16240)-RELATED"/>
    <property type="match status" value="1"/>
</dbReference>
<dbReference type="Pfam" id="PF04909">
    <property type="entry name" value="Amidohydro_2"/>
    <property type="match status" value="1"/>
</dbReference>
<dbReference type="PANTHER" id="PTHR35563">
    <property type="entry name" value="BARREL METAL-DEPENDENT HYDROLASE, PUTATIVE (AFU_ORTHOLOGUE AFUA_1G16240)-RELATED"/>
    <property type="match status" value="1"/>
</dbReference>
<protein>
    <submittedName>
        <fullName evidence="2">Amidohydrolase</fullName>
    </submittedName>
</protein>
<dbReference type="AlphaFoldDB" id="A0A261SFN9"/>
<dbReference type="InterPro" id="IPR052358">
    <property type="entry name" value="Aro_Compnd_Degr_Hydrolases"/>
</dbReference>
<dbReference type="RefSeq" id="WP_094826689.1">
    <property type="nucleotide sequence ID" value="NZ_NEVL01000003.1"/>
</dbReference>
<reference evidence="2 3" key="1">
    <citation type="submission" date="2017-05" db="EMBL/GenBank/DDBJ databases">
        <title>Complete and WGS of Bordetella genogroups.</title>
        <authorList>
            <person name="Spilker T."/>
            <person name="LiPuma J."/>
        </authorList>
    </citation>
    <scope>NUCLEOTIDE SEQUENCE [LARGE SCALE GENOMIC DNA]</scope>
    <source>
        <strain evidence="2 3">AU17610</strain>
    </source>
</reference>
<dbReference type="OrthoDB" id="9787654at2"/>
<proteinExistence type="predicted"/>
<comment type="caution">
    <text evidence="2">The sequence shown here is derived from an EMBL/GenBank/DDBJ whole genome shotgun (WGS) entry which is preliminary data.</text>
</comment>
<feature type="domain" description="Amidohydrolase-related" evidence="1">
    <location>
        <begin position="23"/>
        <end position="287"/>
    </location>
</feature>
<dbReference type="InterPro" id="IPR032466">
    <property type="entry name" value="Metal_Hydrolase"/>
</dbReference>
<keyword evidence="2" id="KW-0378">Hydrolase</keyword>
<accession>A0A261SFN9</accession>
<evidence type="ECO:0000313" key="2">
    <source>
        <dbReference type="EMBL" id="OZI35881.1"/>
    </source>
</evidence>
<dbReference type="Gene3D" id="3.20.20.140">
    <property type="entry name" value="Metal-dependent hydrolases"/>
    <property type="match status" value="1"/>
</dbReference>
<dbReference type="EMBL" id="NEVL01000003">
    <property type="protein sequence ID" value="OZI35881.1"/>
    <property type="molecule type" value="Genomic_DNA"/>
</dbReference>
<gene>
    <name evidence="2" type="ORF">CEG14_12600</name>
</gene>
<dbReference type="GO" id="GO:0016787">
    <property type="term" value="F:hydrolase activity"/>
    <property type="evidence" value="ECO:0007669"/>
    <property type="project" value="UniProtKB-KW"/>
</dbReference>
<name>A0A261SFN9_9BORD</name>
<organism evidence="2 3">
    <name type="scientific">Bordetella genomosp. 1</name>
    <dbReference type="NCBI Taxonomy" id="1395607"/>
    <lineage>
        <taxon>Bacteria</taxon>
        <taxon>Pseudomonadati</taxon>
        <taxon>Pseudomonadota</taxon>
        <taxon>Betaproteobacteria</taxon>
        <taxon>Burkholderiales</taxon>
        <taxon>Alcaligenaceae</taxon>
        <taxon>Bordetella</taxon>
    </lineage>
</organism>
<dbReference type="InterPro" id="IPR006680">
    <property type="entry name" value="Amidohydro-rel"/>
</dbReference>
<evidence type="ECO:0000313" key="3">
    <source>
        <dbReference type="Proteomes" id="UP000217005"/>
    </source>
</evidence>
<dbReference type="SUPFAM" id="SSF51556">
    <property type="entry name" value="Metallo-dependent hydrolases"/>
    <property type="match status" value="1"/>
</dbReference>
<sequence length="292" mass="31158">MPDCLPPLSDPSAPRHALPAGACDTHCHVFGPAQRFPYAEGRSYTPPDASREALAALHRHLGITRAVVVQAACHGADHSALLDALAHAGGRYRGVAVLRPDVSDDTLQRLHAGGVRGARFNYVPHLGAPPAEADVLRLADRLAPLGWHLCLHVDGAALPGLLPLLRRLPVPFVVDHMGRISAARGLDDPAFVALLGLADQPNAWVKISGIDRIGSGTRPFHEGLPFMRAIAQAMPGRTLWGTDWPHPNVRGDMPDDGEVADALFLAVPDAGLRHRILVDNPARLYGFDDAPG</sequence>